<evidence type="ECO:0000256" key="2">
    <source>
        <dbReference type="PROSITE-ProRule" id="PRU00176"/>
    </source>
</evidence>
<name>A0A8S9Z0V9_9TREM</name>
<evidence type="ECO:0000259" key="4">
    <source>
        <dbReference type="PROSITE" id="PS50102"/>
    </source>
</evidence>
<dbReference type="GO" id="GO:0005689">
    <property type="term" value="C:U12-type spliceosomal complex"/>
    <property type="evidence" value="ECO:0007669"/>
    <property type="project" value="TreeGrafter"/>
</dbReference>
<dbReference type="PANTHER" id="PTHR16105:SF0">
    <property type="entry name" value="RNA-BINDING REGION-CONTAINING PROTEIN 3"/>
    <property type="match status" value="1"/>
</dbReference>
<accession>A0A8S9Z0V9</accession>
<dbReference type="Proteomes" id="UP000822476">
    <property type="component" value="Unassembled WGS sequence"/>
</dbReference>
<dbReference type="CDD" id="cd12239">
    <property type="entry name" value="RRM2_RBM40_like"/>
    <property type="match status" value="1"/>
</dbReference>
<evidence type="ECO:0000256" key="3">
    <source>
        <dbReference type="SAM" id="MobiDB-lite"/>
    </source>
</evidence>
<proteinExistence type="predicted"/>
<dbReference type="GO" id="GO:0000398">
    <property type="term" value="P:mRNA splicing, via spliceosome"/>
    <property type="evidence" value="ECO:0007669"/>
    <property type="project" value="TreeGrafter"/>
</dbReference>
<gene>
    <name evidence="5" type="ORF">EG68_03167</name>
</gene>
<dbReference type="EMBL" id="JTDE01001526">
    <property type="protein sequence ID" value="KAF7258801.1"/>
    <property type="molecule type" value="Genomic_DNA"/>
</dbReference>
<dbReference type="PANTHER" id="PTHR16105">
    <property type="entry name" value="RNA-BINDING REGION-CONTAINING PROTEIN 3"/>
    <property type="match status" value="1"/>
</dbReference>
<dbReference type="AlphaFoldDB" id="A0A8S9Z0V9"/>
<feature type="region of interest" description="Disordered" evidence="3">
    <location>
        <begin position="356"/>
        <end position="403"/>
    </location>
</feature>
<dbReference type="GO" id="GO:0030626">
    <property type="term" value="F:U12 snRNA binding"/>
    <property type="evidence" value="ECO:0007669"/>
    <property type="project" value="TreeGrafter"/>
</dbReference>
<dbReference type="InterPro" id="IPR035979">
    <property type="entry name" value="RBD_domain_sf"/>
</dbReference>
<sequence>MSFQFVEEPTDRYKLLFKHFPSELTEKECADFLANLGAVNIQYFGNRGPFKNCAVAEFPSLKLAWEVIKGVHQRLVVDSRLCVEFYRPNAPLDSVPSEGVQFNKPTGAPSFPESYLAKCESHSSPIAPKWDIWIPVSKQLRYRYPSATVNVLTNIVRAMVSCPAFYTQVLHLMNRLHLPPPFGDSELFPGTLTVTSEPTITEPMTPALVSEFRNDRPDVTEAMDLSSGTESEMESDVETVSTSVSTTLMKRPLCRRKRKKASQPADFISSIKNIPLPHSSRPLTTAKLSTTNVCDLFETITPPSKMQIHVPQALPSAVQSGRNESANVSTVGFGLLSHPTDMTNTTSSMANTVNISVTNRSSNMHKEEFRLRKKTYSGESSPDEDSNHVEQSIPEDDSDDELSQLNSFSLNDLRVRRLSPEERQNYAVFARNYEPGEPTSRLYIKNLAPSVTERELYRVYGAFQFGPVTDLDFRPKVPSSSTDRFSIRLLTGGRMKGQAFVSLQCDLTAAQALEATNGLLLHDRPIVVQFARGAKAKVDEKTLVQR</sequence>
<dbReference type="SUPFAM" id="SSF54928">
    <property type="entry name" value="RNA-binding domain, RBD"/>
    <property type="match status" value="2"/>
</dbReference>
<protein>
    <recommendedName>
        <fullName evidence="4">RRM domain-containing protein</fullName>
    </recommendedName>
</protein>
<dbReference type="Gene3D" id="3.30.70.330">
    <property type="match status" value="1"/>
</dbReference>
<dbReference type="PROSITE" id="PS50102">
    <property type="entry name" value="RRM"/>
    <property type="match status" value="1"/>
</dbReference>
<keyword evidence="6" id="KW-1185">Reference proteome</keyword>
<dbReference type="SMART" id="SM00360">
    <property type="entry name" value="RRM"/>
    <property type="match status" value="1"/>
</dbReference>
<dbReference type="GO" id="GO:0097157">
    <property type="term" value="F:pre-mRNA intronic binding"/>
    <property type="evidence" value="ECO:0007669"/>
    <property type="project" value="TreeGrafter"/>
</dbReference>
<dbReference type="InterPro" id="IPR000504">
    <property type="entry name" value="RRM_dom"/>
</dbReference>
<feature type="region of interest" description="Disordered" evidence="3">
    <location>
        <begin position="225"/>
        <end position="244"/>
    </location>
</feature>
<comment type="caution">
    <text evidence="5">The sequence shown here is derived from an EMBL/GenBank/DDBJ whole genome shotgun (WGS) entry which is preliminary data.</text>
</comment>
<organism evidence="5 6">
    <name type="scientific">Paragonimus skrjabini miyazakii</name>
    <dbReference type="NCBI Taxonomy" id="59628"/>
    <lineage>
        <taxon>Eukaryota</taxon>
        <taxon>Metazoa</taxon>
        <taxon>Spiralia</taxon>
        <taxon>Lophotrochozoa</taxon>
        <taxon>Platyhelminthes</taxon>
        <taxon>Trematoda</taxon>
        <taxon>Digenea</taxon>
        <taxon>Plagiorchiida</taxon>
        <taxon>Troglotremata</taxon>
        <taxon>Troglotrematidae</taxon>
        <taxon>Paragonimus</taxon>
    </lineage>
</organism>
<evidence type="ECO:0000256" key="1">
    <source>
        <dbReference type="ARBA" id="ARBA00022884"/>
    </source>
</evidence>
<dbReference type="OrthoDB" id="277802at2759"/>
<dbReference type="InterPro" id="IPR012677">
    <property type="entry name" value="Nucleotide-bd_a/b_plait_sf"/>
</dbReference>
<feature type="domain" description="RRM" evidence="4">
    <location>
        <begin position="440"/>
        <end position="533"/>
    </location>
</feature>
<feature type="compositionally biased region" description="Acidic residues" evidence="3">
    <location>
        <begin position="393"/>
        <end position="402"/>
    </location>
</feature>
<keyword evidence="1 2" id="KW-0694">RNA-binding</keyword>
<evidence type="ECO:0000313" key="6">
    <source>
        <dbReference type="Proteomes" id="UP000822476"/>
    </source>
</evidence>
<evidence type="ECO:0000313" key="5">
    <source>
        <dbReference type="EMBL" id="KAF7258801.1"/>
    </source>
</evidence>
<dbReference type="InterPro" id="IPR045164">
    <property type="entry name" value="RBM41/RNPC3"/>
</dbReference>
<reference evidence="5" key="1">
    <citation type="submission" date="2019-07" db="EMBL/GenBank/DDBJ databases">
        <title>Annotation for the trematode Paragonimus miyazaki's.</title>
        <authorList>
            <person name="Choi Y.-J."/>
        </authorList>
    </citation>
    <scope>NUCLEOTIDE SEQUENCE</scope>
    <source>
        <strain evidence="5">Japan</strain>
    </source>
</reference>